<dbReference type="Gene3D" id="3.40.50.720">
    <property type="entry name" value="NAD(P)-binding Rossmann-like Domain"/>
    <property type="match status" value="1"/>
</dbReference>
<evidence type="ECO:0000256" key="8">
    <source>
        <dbReference type="ARBA" id="ARBA00060605"/>
    </source>
</evidence>
<dbReference type="EMBL" id="KN847531">
    <property type="protein sequence ID" value="KIW08335.1"/>
    <property type="molecule type" value="Genomic_DNA"/>
</dbReference>
<comment type="pathway">
    <text evidence="8 9">Amino-acid biosynthesis; L-tyrosine biosynthesis; (4-hydroxyphenyl)pyruvate from prephenate (NADP(+) route): step 1/1.</text>
</comment>
<dbReference type="InterPro" id="IPR036291">
    <property type="entry name" value="NAD(P)-bd_dom_sf"/>
</dbReference>
<evidence type="ECO:0000256" key="4">
    <source>
        <dbReference type="ARBA" id="ARBA00022857"/>
    </source>
</evidence>
<evidence type="ECO:0000256" key="9">
    <source>
        <dbReference type="PIRNR" id="PIRNR036510"/>
    </source>
</evidence>
<dbReference type="InterPro" id="IPR003099">
    <property type="entry name" value="Prephen_DH"/>
</dbReference>
<organism evidence="11 12">
    <name type="scientific">Verruconis gallopava</name>
    <dbReference type="NCBI Taxonomy" id="253628"/>
    <lineage>
        <taxon>Eukaryota</taxon>
        <taxon>Fungi</taxon>
        <taxon>Dikarya</taxon>
        <taxon>Ascomycota</taxon>
        <taxon>Pezizomycotina</taxon>
        <taxon>Dothideomycetes</taxon>
        <taxon>Pleosporomycetidae</taxon>
        <taxon>Venturiales</taxon>
        <taxon>Sympoventuriaceae</taxon>
        <taxon>Verruconis</taxon>
    </lineage>
</organism>
<dbReference type="UniPathway" id="UPA00122">
    <property type="reaction ID" value="UER00962"/>
</dbReference>
<dbReference type="OrthoDB" id="5399569at2759"/>
<dbReference type="FunCoup" id="A0A0D2AP60">
    <property type="interactions" value="226"/>
</dbReference>
<evidence type="ECO:0000256" key="5">
    <source>
        <dbReference type="ARBA" id="ARBA00023002"/>
    </source>
</evidence>
<dbReference type="GO" id="GO:0004665">
    <property type="term" value="F:prephenate dehydrogenase (NADP+) activity"/>
    <property type="evidence" value="ECO:0007669"/>
    <property type="project" value="UniProtKB-UniRule"/>
</dbReference>
<keyword evidence="4 9" id="KW-0521">NADP</keyword>
<keyword evidence="3 9" id="KW-0028">Amino-acid biosynthesis</keyword>
<keyword evidence="2 9" id="KW-0827">Tyrosine biosynthesis</keyword>
<keyword evidence="5 9" id="KW-0560">Oxidoreductase</keyword>
<comment type="catalytic activity">
    <reaction evidence="7 9">
        <text>prephenate + NADP(+) = 3-(4-hydroxyphenyl)pyruvate + CO2 + NADPH</text>
        <dbReference type="Rhea" id="RHEA:21640"/>
        <dbReference type="ChEBI" id="CHEBI:16526"/>
        <dbReference type="ChEBI" id="CHEBI:29934"/>
        <dbReference type="ChEBI" id="CHEBI:36242"/>
        <dbReference type="ChEBI" id="CHEBI:57783"/>
        <dbReference type="ChEBI" id="CHEBI:58349"/>
        <dbReference type="EC" id="1.3.1.13"/>
    </reaction>
</comment>
<dbReference type="InterPro" id="IPR028939">
    <property type="entry name" value="P5C_Rdtase_cat_N"/>
</dbReference>
<protein>
    <recommendedName>
        <fullName evidence="9">Prephenate dehydrogenase [NADP(+)]</fullName>
        <shortName evidence="9">PRDH</shortName>
        <ecNumber evidence="9">1.3.1.13</ecNumber>
    </recommendedName>
</protein>
<sequence>MAPGMQPKIGETVVGIIGMGDMGKMYARRISDAGWKVHACDRPDKFEALQAEFRGRSNISIFKNGHLVSRTSDFIIYSVEAENIDSVVREYGPSTKLNAIVGGQTSCKAPEIAAFEKHLPPDCQIVSCHSLHGPGVNPKGQPLVLIKHRAQDEAFNLVQNILSCLESSPVHLTAVQHDRITADTQAVTHAAFLSMGAAWAANSQYPWEMPQYVGGVENVKVNVMMRIYSNKWHVYAGLAIMNPSAREQIRTYAQSVTELFKLMLHGERETFTRRIHEAKRKVFGDAEGEKLLDDAVLEKFSLGERPEKQKKNSHLSLLAIVDCWSKLDINPYHHIICATPLFRMWLGITEYLFRTPALLEETIETAISDNSFRADDLEFTFAARDWSERVDLQAFEAYKEKFEKIQAYFAPRIPEAQRLGNEMIKTIMERTKK</sequence>
<evidence type="ECO:0000313" key="12">
    <source>
        <dbReference type="Proteomes" id="UP000053259"/>
    </source>
</evidence>
<name>A0A0D2AP60_9PEZI</name>
<evidence type="ECO:0000256" key="3">
    <source>
        <dbReference type="ARBA" id="ARBA00022605"/>
    </source>
</evidence>
<dbReference type="PANTHER" id="PTHR21363:SF0">
    <property type="entry name" value="PREPHENATE DEHYDROGENASE [NADP(+)]"/>
    <property type="match status" value="1"/>
</dbReference>
<dbReference type="HOGENOM" id="CLU_031403_1_0_1"/>
<evidence type="ECO:0000313" key="11">
    <source>
        <dbReference type="EMBL" id="KIW08335.1"/>
    </source>
</evidence>
<dbReference type="EC" id="1.3.1.13" evidence="9"/>
<dbReference type="InterPro" id="IPR046825">
    <property type="entry name" value="PDH_C"/>
</dbReference>
<dbReference type="FunFam" id="1.10.3660.10:FF:000002">
    <property type="entry name" value="Prephenate dehydrogenase [NADP(+)]"/>
    <property type="match status" value="1"/>
</dbReference>
<dbReference type="SUPFAM" id="SSF48179">
    <property type="entry name" value="6-phosphogluconate dehydrogenase C-terminal domain-like"/>
    <property type="match status" value="2"/>
</dbReference>
<comment type="similarity">
    <text evidence="1 9">Belongs to the prephenate/arogenate dehydrogenase family.</text>
</comment>
<gene>
    <name evidence="11" type="ORF">PV09_01252</name>
</gene>
<proteinExistence type="inferred from homology"/>
<dbReference type="Proteomes" id="UP000053259">
    <property type="component" value="Unassembled WGS sequence"/>
</dbReference>
<dbReference type="GO" id="GO:0070403">
    <property type="term" value="F:NAD+ binding"/>
    <property type="evidence" value="ECO:0007669"/>
    <property type="project" value="TreeGrafter"/>
</dbReference>
<dbReference type="InParanoid" id="A0A0D2AP60"/>
<dbReference type="InterPro" id="IPR012385">
    <property type="entry name" value="Prephenate_DH_fun"/>
</dbReference>
<dbReference type="PIRSF" id="PIRSF036510">
    <property type="entry name" value="PDH_fung"/>
    <property type="match status" value="1"/>
</dbReference>
<dbReference type="FunFam" id="1.10.3660.10:FF:000004">
    <property type="entry name" value="Prephenate dehydrogenase [NADP(+)]"/>
    <property type="match status" value="1"/>
</dbReference>
<evidence type="ECO:0000256" key="2">
    <source>
        <dbReference type="ARBA" id="ARBA00022498"/>
    </source>
</evidence>
<accession>A0A0D2AP60</accession>
<dbReference type="Pfam" id="PF03807">
    <property type="entry name" value="F420_oxidored"/>
    <property type="match status" value="1"/>
</dbReference>
<dbReference type="GO" id="GO:0006571">
    <property type="term" value="P:tyrosine biosynthetic process"/>
    <property type="evidence" value="ECO:0007669"/>
    <property type="project" value="UniProtKB-UniRule"/>
</dbReference>
<dbReference type="RefSeq" id="XP_016218204.1">
    <property type="nucleotide sequence ID" value="XM_016354109.1"/>
</dbReference>
<keyword evidence="6 9" id="KW-0057">Aromatic amino acid biosynthesis</keyword>
<dbReference type="AlphaFoldDB" id="A0A0D2AP60"/>
<dbReference type="VEuPathDB" id="FungiDB:PV09_01252"/>
<dbReference type="InterPro" id="IPR008927">
    <property type="entry name" value="6-PGluconate_DH-like_C_sf"/>
</dbReference>
<feature type="domain" description="Prephenate/arogenate dehydrogenase" evidence="10">
    <location>
        <begin position="12"/>
        <end position="293"/>
    </location>
</feature>
<evidence type="ECO:0000256" key="1">
    <source>
        <dbReference type="ARBA" id="ARBA00007964"/>
    </source>
</evidence>
<dbReference type="FunFam" id="3.40.50.720:FF:000339">
    <property type="entry name" value="Prephenate dehydrogenase [NADP(+)]"/>
    <property type="match status" value="1"/>
</dbReference>
<dbReference type="Pfam" id="PF20463">
    <property type="entry name" value="PDH_C"/>
    <property type="match status" value="1"/>
</dbReference>
<keyword evidence="12" id="KW-1185">Reference proteome</keyword>
<dbReference type="PROSITE" id="PS51176">
    <property type="entry name" value="PDH_ADH"/>
    <property type="match status" value="1"/>
</dbReference>
<dbReference type="SUPFAM" id="SSF51735">
    <property type="entry name" value="NAD(P)-binding Rossmann-fold domains"/>
    <property type="match status" value="1"/>
</dbReference>
<dbReference type="PANTHER" id="PTHR21363">
    <property type="entry name" value="PREPHENATE DEHYDROGENASE"/>
    <property type="match status" value="1"/>
</dbReference>
<dbReference type="InterPro" id="IPR050812">
    <property type="entry name" value="Preph/Arog_dehydrog"/>
</dbReference>
<dbReference type="STRING" id="253628.A0A0D2AP60"/>
<evidence type="ECO:0000259" key="10">
    <source>
        <dbReference type="PROSITE" id="PS51176"/>
    </source>
</evidence>
<dbReference type="Gene3D" id="1.10.3660.10">
    <property type="entry name" value="6-phosphogluconate dehydrogenase C-terminal like domain"/>
    <property type="match status" value="2"/>
</dbReference>
<evidence type="ECO:0000256" key="7">
    <source>
        <dbReference type="ARBA" id="ARBA00051295"/>
    </source>
</evidence>
<dbReference type="GeneID" id="27309225"/>
<reference evidence="11 12" key="1">
    <citation type="submission" date="2015-01" db="EMBL/GenBank/DDBJ databases">
        <title>The Genome Sequence of Ochroconis gallopava CBS43764.</title>
        <authorList>
            <consortium name="The Broad Institute Genomics Platform"/>
            <person name="Cuomo C."/>
            <person name="de Hoog S."/>
            <person name="Gorbushina A."/>
            <person name="Stielow B."/>
            <person name="Teixiera M."/>
            <person name="Abouelleil A."/>
            <person name="Chapman S.B."/>
            <person name="Priest M."/>
            <person name="Young S.K."/>
            <person name="Wortman J."/>
            <person name="Nusbaum C."/>
            <person name="Birren B."/>
        </authorList>
    </citation>
    <scope>NUCLEOTIDE SEQUENCE [LARGE SCALE GENOMIC DNA]</scope>
    <source>
        <strain evidence="11 12">CBS 43764</strain>
    </source>
</reference>
<dbReference type="GO" id="GO:0008977">
    <property type="term" value="F:prephenate dehydrogenase (NAD+) activity"/>
    <property type="evidence" value="ECO:0007669"/>
    <property type="project" value="InterPro"/>
</dbReference>
<evidence type="ECO:0000256" key="6">
    <source>
        <dbReference type="ARBA" id="ARBA00023141"/>
    </source>
</evidence>